<reference evidence="3 4" key="1">
    <citation type="submission" date="2019-08" db="EMBL/GenBank/DDBJ databases">
        <title>Draft genome analysis of Rheinheimera tangshanensis isolated from the roots of fresh rice plants (Oryza sativa).</title>
        <authorList>
            <person name="Yu Q."/>
            <person name="Qi Y."/>
            <person name="Zhang H."/>
            <person name="Pu J."/>
        </authorList>
    </citation>
    <scope>NUCLEOTIDE SEQUENCE [LARGE SCALE GENOMIC DNA]</scope>
    <source>
        <strain evidence="3 4">JA3-B52</strain>
    </source>
</reference>
<evidence type="ECO:0000313" key="4">
    <source>
        <dbReference type="Proteomes" id="UP000321814"/>
    </source>
</evidence>
<dbReference type="GO" id="GO:0009103">
    <property type="term" value="P:lipopolysaccharide biosynthetic process"/>
    <property type="evidence" value="ECO:0007669"/>
    <property type="project" value="TreeGrafter"/>
</dbReference>
<dbReference type="RefSeq" id="WP_147904404.1">
    <property type="nucleotide sequence ID" value="NZ_BAAAGC010000010.1"/>
</dbReference>
<feature type="domain" description="Glycosyl transferase family 1" evidence="2">
    <location>
        <begin position="177"/>
        <end position="320"/>
    </location>
</feature>
<evidence type="ECO:0000259" key="2">
    <source>
        <dbReference type="Pfam" id="PF00534"/>
    </source>
</evidence>
<dbReference type="Proteomes" id="UP000321814">
    <property type="component" value="Unassembled WGS sequence"/>
</dbReference>
<dbReference type="PANTHER" id="PTHR46401:SF2">
    <property type="entry name" value="GLYCOSYLTRANSFERASE WBBK-RELATED"/>
    <property type="match status" value="1"/>
</dbReference>
<gene>
    <name evidence="3" type="ORF">FU839_11090</name>
</gene>
<comment type="caution">
    <text evidence="3">The sequence shown here is derived from an EMBL/GenBank/DDBJ whole genome shotgun (WGS) entry which is preliminary data.</text>
</comment>
<sequence>MAKRKVVLFYAHVDKVSLIKDISFYEQDVRALEDMGFEVCITNKYRDFFFTKYDFCYVWWWSYSLFPIIWSRLTQRKVVVAGAFHYSTPLMQGTDFVRNSVLYKFLVKSALKLAHANIFVSNYEFRDVVTNLSVNNPFVVHHGIDIDKYHPDGIRPETNSTINITIISWLETYNIERKCIREAVQAFNEVSKLGYPIILNIAGRPGTGYQEFVDFVSSLEYGNNVRILGHIKEECKISLLQNTDIFLSPTRYEGFGVAIAEALACGCAVLTSDNGATSEVAGDCAIYADPLSVDDITRKLTELVENNEKRRLLGERASKRIKEYFSYERHSDALKSVISKFFI</sequence>
<evidence type="ECO:0000256" key="1">
    <source>
        <dbReference type="ARBA" id="ARBA00022679"/>
    </source>
</evidence>
<proteinExistence type="predicted"/>
<dbReference type="Pfam" id="PF00534">
    <property type="entry name" value="Glycos_transf_1"/>
    <property type="match status" value="1"/>
</dbReference>
<name>A0A5C8LXS8_9GAMM</name>
<accession>A0A5C8LXS8</accession>
<dbReference type="GO" id="GO:0016757">
    <property type="term" value="F:glycosyltransferase activity"/>
    <property type="evidence" value="ECO:0007669"/>
    <property type="project" value="InterPro"/>
</dbReference>
<protein>
    <submittedName>
        <fullName evidence="3">Glycosyltransferase family 4 protein</fullName>
    </submittedName>
</protein>
<organism evidence="3 4">
    <name type="scientific">Rheinheimera tangshanensis</name>
    <dbReference type="NCBI Taxonomy" id="400153"/>
    <lineage>
        <taxon>Bacteria</taxon>
        <taxon>Pseudomonadati</taxon>
        <taxon>Pseudomonadota</taxon>
        <taxon>Gammaproteobacteria</taxon>
        <taxon>Chromatiales</taxon>
        <taxon>Chromatiaceae</taxon>
        <taxon>Rheinheimera</taxon>
    </lineage>
</organism>
<dbReference type="PANTHER" id="PTHR46401">
    <property type="entry name" value="GLYCOSYLTRANSFERASE WBBK-RELATED"/>
    <property type="match status" value="1"/>
</dbReference>
<dbReference type="AlphaFoldDB" id="A0A5C8LXS8"/>
<dbReference type="Gene3D" id="3.40.50.2000">
    <property type="entry name" value="Glycogen Phosphorylase B"/>
    <property type="match status" value="2"/>
</dbReference>
<keyword evidence="1 3" id="KW-0808">Transferase</keyword>
<keyword evidence="4" id="KW-1185">Reference proteome</keyword>
<dbReference type="InterPro" id="IPR001296">
    <property type="entry name" value="Glyco_trans_1"/>
</dbReference>
<dbReference type="EMBL" id="VRLR01000006">
    <property type="protein sequence ID" value="TXK80499.1"/>
    <property type="molecule type" value="Genomic_DNA"/>
</dbReference>
<dbReference type="SUPFAM" id="SSF53756">
    <property type="entry name" value="UDP-Glycosyltransferase/glycogen phosphorylase"/>
    <property type="match status" value="1"/>
</dbReference>
<evidence type="ECO:0000313" key="3">
    <source>
        <dbReference type="EMBL" id="TXK80499.1"/>
    </source>
</evidence>
<dbReference type="OrthoDB" id="4611853at2"/>